<comment type="caution">
    <text evidence="1">The sequence shown here is derived from an EMBL/GenBank/DDBJ whole genome shotgun (WGS) entry which is preliminary data.</text>
</comment>
<sequence>MPPKKKRALAPSTLERASELANIDMQRDGAVLSELQRQEIRASSAGLTAEIERLDAEAARIAATRRDFAAQLAVNTSLLAPIWSVPFDILCEIFLLVVAQYPVASRNFGSPAVALVCREWRAVALRCPRLWTIVNVPHQNSDVSKDIIQSYLSRSCRLPLDVHAEGPDWKHDWPAGGPSKADKVMGKLLRRVGRLSADRWRSLSVTGDIVVLSQQTKEKEEDLLPLDFLADAPRLREATLDVAYPATWPPMSFYGDALKSMTYLLRQSCSNEFMTITNTVLYQTELDTLIVLDSKYSRDIYTPEVLYRGPLVVIPKLDKLTTIVVSGLAHLILGAIHVSNLTTITVRDAYEEEDISGPMTSILRMMEESNLNSVRTLKLVRVIADSETLDSLYQCLEGLPGLDHLHIDNGLYTIVDSILRTELLAWMKRRKATAASRLPNLPHLALRFGAAASKQFVQPLRELMNSRKSGRVVDGVSLKALSRFTSDMGLEFSLP</sequence>
<dbReference type="AlphaFoldDB" id="A0A550CG73"/>
<dbReference type="OrthoDB" id="3221235at2759"/>
<name>A0A550CG73_9AGAR</name>
<dbReference type="EMBL" id="VDMD01000008">
    <property type="protein sequence ID" value="TRM63803.1"/>
    <property type="molecule type" value="Genomic_DNA"/>
</dbReference>
<proteinExistence type="predicted"/>
<keyword evidence="2" id="KW-1185">Reference proteome</keyword>
<protein>
    <submittedName>
        <fullName evidence="1">Uncharacterized protein</fullName>
    </submittedName>
</protein>
<reference evidence="1 2" key="1">
    <citation type="journal article" date="2019" name="New Phytol.">
        <title>Comparative genomics reveals unique wood-decay strategies and fruiting body development in the Schizophyllaceae.</title>
        <authorList>
            <person name="Almasi E."/>
            <person name="Sahu N."/>
            <person name="Krizsan K."/>
            <person name="Balint B."/>
            <person name="Kovacs G.M."/>
            <person name="Kiss B."/>
            <person name="Cseklye J."/>
            <person name="Drula E."/>
            <person name="Henrissat B."/>
            <person name="Nagy I."/>
            <person name="Chovatia M."/>
            <person name="Adam C."/>
            <person name="LaButti K."/>
            <person name="Lipzen A."/>
            <person name="Riley R."/>
            <person name="Grigoriev I.V."/>
            <person name="Nagy L.G."/>
        </authorList>
    </citation>
    <scope>NUCLEOTIDE SEQUENCE [LARGE SCALE GENOMIC DNA]</scope>
    <source>
        <strain evidence="1 2">NL-1724</strain>
    </source>
</reference>
<dbReference type="STRING" id="97359.A0A550CG73"/>
<gene>
    <name evidence="1" type="ORF">BD626DRAFT_629590</name>
</gene>
<dbReference type="Proteomes" id="UP000320762">
    <property type="component" value="Unassembled WGS sequence"/>
</dbReference>
<evidence type="ECO:0000313" key="1">
    <source>
        <dbReference type="EMBL" id="TRM63803.1"/>
    </source>
</evidence>
<accession>A0A550CG73</accession>
<organism evidence="1 2">
    <name type="scientific">Schizophyllum amplum</name>
    <dbReference type="NCBI Taxonomy" id="97359"/>
    <lineage>
        <taxon>Eukaryota</taxon>
        <taxon>Fungi</taxon>
        <taxon>Dikarya</taxon>
        <taxon>Basidiomycota</taxon>
        <taxon>Agaricomycotina</taxon>
        <taxon>Agaricomycetes</taxon>
        <taxon>Agaricomycetidae</taxon>
        <taxon>Agaricales</taxon>
        <taxon>Schizophyllaceae</taxon>
        <taxon>Schizophyllum</taxon>
    </lineage>
</organism>
<evidence type="ECO:0000313" key="2">
    <source>
        <dbReference type="Proteomes" id="UP000320762"/>
    </source>
</evidence>